<dbReference type="GO" id="GO:0016887">
    <property type="term" value="F:ATP hydrolysis activity"/>
    <property type="evidence" value="ECO:0007669"/>
    <property type="project" value="InterPro"/>
</dbReference>
<dbReference type="EMBL" id="VCDI01000002">
    <property type="protein sequence ID" value="TLU73369.1"/>
    <property type="molecule type" value="Genomic_DNA"/>
</dbReference>
<keyword evidence="4" id="KW-0997">Cell inner membrane</keyword>
<dbReference type="Pfam" id="PF00005">
    <property type="entry name" value="ABC_tran"/>
    <property type="match status" value="1"/>
</dbReference>
<evidence type="ECO:0000256" key="7">
    <source>
        <dbReference type="ARBA" id="ARBA00022967"/>
    </source>
</evidence>
<keyword evidence="13" id="KW-1185">Reference proteome</keyword>
<protein>
    <submittedName>
        <fullName evidence="12">ABC transporter ATP-binding protein</fullName>
    </submittedName>
</protein>
<dbReference type="FunFam" id="3.40.50.300:FF:000425">
    <property type="entry name" value="Probable ABC transporter, ATP-binding subunit"/>
    <property type="match status" value="1"/>
</dbReference>
<dbReference type="InterPro" id="IPR015853">
    <property type="entry name" value="ABC_transpr_FbpC"/>
</dbReference>
<keyword evidence="8" id="KW-0408">Iron</keyword>
<dbReference type="GO" id="GO:0005524">
    <property type="term" value="F:ATP binding"/>
    <property type="evidence" value="ECO:0007669"/>
    <property type="project" value="UniProtKB-KW"/>
</dbReference>
<dbReference type="InterPro" id="IPR017871">
    <property type="entry name" value="ABC_transporter-like_CS"/>
</dbReference>
<keyword evidence="3" id="KW-0410">Iron transport</keyword>
<name>A0A5R9J8Q4_9PROT</name>
<evidence type="ECO:0000259" key="11">
    <source>
        <dbReference type="PROSITE" id="PS50893"/>
    </source>
</evidence>
<dbReference type="SUPFAM" id="SSF52540">
    <property type="entry name" value="P-loop containing nucleoside triphosphate hydrolases"/>
    <property type="match status" value="1"/>
</dbReference>
<comment type="caution">
    <text evidence="12">The sequence shown here is derived from an EMBL/GenBank/DDBJ whole genome shotgun (WGS) entry which is preliminary data.</text>
</comment>
<feature type="domain" description="ABC transporter" evidence="11">
    <location>
        <begin position="11"/>
        <end position="243"/>
    </location>
</feature>
<evidence type="ECO:0000256" key="4">
    <source>
        <dbReference type="ARBA" id="ARBA00022519"/>
    </source>
</evidence>
<dbReference type="InterPro" id="IPR027417">
    <property type="entry name" value="P-loop_NTPase"/>
</dbReference>
<evidence type="ECO:0000256" key="6">
    <source>
        <dbReference type="ARBA" id="ARBA00022840"/>
    </source>
</evidence>
<organism evidence="12 13">
    <name type="scientific">Lichenicoccus roseus</name>
    <dbReference type="NCBI Taxonomy" id="2683649"/>
    <lineage>
        <taxon>Bacteria</taxon>
        <taxon>Pseudomonadati</taxon>
        <taxon>Pseudomonadota</taxon>
        <taxon>Alphaproteobacteria</taxon>
        <taxon>Acetobacterales</taxon>
        <taxon>Acetobacteraceae</taxon>
        <taxon>Lichenicoccus</taxon>
    </lineage>
</organism>
<proteinExistence type="predicted"/>
<accession>A0A5R9J8Q4</accession>
<keyword evidence="9" id="KW-0406">Ion transport</keyword>
<dbReference type="Proteomes" id="UP000305654">
    <property type="component" value="Unassembled WGS sequence"/>
</dbReference>
<keyword evidence="2" id="KW-1003">Cell membrane</keyword>
<dbReference type="SMART" id="SM00382">
    <property type="entry name" value="AAA"/>
    <property type="match status" value="1"/>
</dbReference>
<dbReference type="InterPro" id="IPR008995">
    <property type="entry name" value="Mo/tungstate-bd_C_term_dom"/>
</dbReference>
<dbReference type="PANTHER" id="PTHR42781:SF5">
    <property type="entry name" value="PUTRESCINE TRANSPORT ATP-BINDING PROTEIN POTG"/>
    <property type="match status" value="1"/>
</dbReference>
<evidence type="ECO:0000313" key="13">
    <source>
        <dbReference type="Proteomes" id="UP000305654"/>
    </source>
</evidence>
<dbReference type="InterPro" id="IPR003593">
    <property type="entry name" value="AAA+_ATPase"/>
</dbReference>
<evidence type="ECO:0000256" key="8">
    <source>
        <dbReference type="ARBA" id="ARBA00023004"/>
    </source>
</evidence>
<keyword evidence="10" id="KW-0472">Membrane</keyword>
<dbReference type="Pfam" id="PF08402">
    <property type="entry name" value="TOBE_2"/>
    <property type="match status" value="1"/>
</dbReference>
<evidence type="ECO:0000256" key="9">
    <source>
        <dbReference type="ARBA" id="ARBA00023065"/>
    </source>
</evidence>
<keyword evidence="1" id="KW-0813">Transport</keyword>
<dbReference type="PROSITE" id="PS50893">
    <property type="entry name" value="ABC_TRANSPORTER_2"/>
    <property type="match status" value="1"/>
</dbReference>
<dbReference type="CDD" id="cd03259">
    <property type="entry name" value="ABC_Carb_Solutes_like"/>
    <property type="match status" value="1"/>
</dbReference>
<sequence length="352" mass="36564">MSLRQAETAELVVEGLGKSFAGRAVLSGIDLQVPSGSLLAVLGASGGGKTTLLRLLCGFERADAGSIRVGGRLLAGDGLHVPAHRRRIGYVAQDGALFPHLTVAGNVLFGLPRALRRDLGRAAALLEAVGLPARFATRQPHELSGGEQQRVALARALAPSPALVLLDEPFSALDAALREETRSSVAAALAAVGATAVLVTHDQAEALSLGHQVAVLRSGRMVQVATPDVLYRQPADAALAGFIGEAVLLPGEADGARVHCALGSLHLLRPAHGRIEVMIRPEQIRLIETTASDDGPRGVVERAGFGGHDSLVEIRLQHSGELVSARVPGYAMPEPGRIVALRVEGAVLGYPA</sequence>
<dbReference type="InterPro" id="IPR003439">
    <property type="entry name" value="ABC_transporter-like_ATP-bd"/>
</dbReference>
<evidence type="ECO:0000256" key="3">
    <source>
        <dbReference type="ARBA" id="ARBA00022496"/>
    </source>
</evidence>
<dbReference type="GO" id="GO:0015408">
    <property type="term" value="F:ABC-type ferric iron transporter activity"/>
    <property type="evidence" value="ECO:0007669"/>
    <property type="project" value="InterPro"/>
</dbReference>
<dbReference type="RefSeq" id="WP_138325449.1">
    <property type="nucleotide sequence ID" value="NZ_VCDI01000002.1"/>
</dbReference>
<evidence type="ECO:0000256" key="10">
    <source>
        <dbReference type="ARBA" id="ARBA00023136"/>
    </source>
</evidence>
<dbReference type="GO" id="GO:0015697">
    <property type="term" value="P:quaternary ammonium group transport"/>
    <property type="evidence" value="ECO:0007669"/>
    <property type="project" value="UniProtKB-ARBA"/>
</dbReference>
<dbReference type="Gene3D" id="3.40.50.300">
    <property type="entry name" value="P-loop containing nucleotide triphosphate hydrolases"/>
    <property type="match status" value="1"/>
</dbReference>
<reference evidence="12 13" key="1">
    <citation type="submission" date="2019-05" db="EMBL/GenBank/DDBJ databases">
        <authorList>
            <person name="Pankratov T."/>
            <person name="Grouzdev D."/>
        </authorList>
    </citation>
    <scope>NUCLEOTIDE SEQUENCE [LARGE SCALE GENOMIC DNA]</scope>
    <source>
        <strain evidence="12 13">KEBCLARHB70R</strain>
    </source>
</reference>
<dbReference type="InterPro" id="IPR050093">
    <property type="entry name" value="ABC_SmlMolc_Importer"/>
</dbReference>
<dbReference type="GO" id="GO:0043190">
    <property type="term" value="C:ATP-binding cassette (ABC) transporter complex"/>
    <property type="evidence" value="ECO:0007669"/>
    <property type="project" value="InterPro"/>
</dbReference>
<keyword evidence="7" id="KW-1278">Translocase</keyword>
<evidence type="ECO:0000256" key="5">
    <source>
        <dbReference type="ARBA" id="ARBA00022741"/>
    </source>
</evidence>
<dbReference type="PANTHER" id="PTHR42781">
    <property type="entry name" value="SPERMIDINE/PUTRESCINE IMPORT ATP-BINDING PROTEIN POTA"/>
    <property type="match status" value="1"/>
</dbReference>
<gene>
    <name evidence="12" type="ORF">FE263_08210</name>
</gene>
<keyword evidence="6 12" id="KW-0067">ATP-binding</keyword>
<dbReference type="SUPFAM" id="SSF50331">
    <property type="entry name" value="MOP-like"/>
    <property type="match status" value="1"/>
</dbReference>
<evidence type="ECO:0000256" key="1">
    <source>
        <dbReference type="ARBA" id="ARBA00022448"/>
    </source>
</evidence>
<keyword evidence="5" id="KW-0547">Nucleotide-binding</keyword>
<dbReference type="PROSITE" id="PS00211">
    <property type="entry name" value="ABC_TRANSPORTER_1"/>
    <property type="match status" value="1"/>
</dbReference>
<dbReference type="OrthoDB" id="9802264at2"/>
<dbReference type="AlphaFoldDB" id="A0A5R9J8Q4"/>
<dbReference type="InterPro" id="IPR013611">
    <property type="entry name" value="Transp-assoc_OB_typ2"/>
</dbReference>
<evidence type="ECO:0000313" key="12">
    <source>
        <dbReference type="EMBL" id="TLU73369.1"/>
    </source>
</evidence>
<evidence type="ECO:0000256" key="2">
    <source>
        <dbReference type="ARBA" id="ARBA00022475"/>
    </source>
</evidence>